<reference evidence="1 2" key="2">
    <citation type="journal article" date="2022" name="Mol. Ecol. Resour.">
        <title>The genomes of chicory, endive, great burdock and yacon provide insights into Asteraceae paleo-polyploidization history and plant inulin production.</title>
        <authorList>
            <person name="Fan W."/>
            <person name="Wang S."/>
            <person name="Wang H."/>
            <person name="Wang A."/>
            <person name="Jiang F."/>
            <person name="Liu H."/>
            <person name="Zhao H."/>
            <person name="Xu D."/>
            <person name="Zhang Y."/>
        </authorList>
    </citation>
    <scope>NUCLEOTIDE SEQUENCE [LARGE SCALE GENOMIC DNA]</scope>
    <source>
        <strain evidence="2">cv. Punajuju</strain>
        <tissue evidence="1">Leaves</tissue>
    </source>
</reference>
<sequence>MTEILQSPLRISSSQSSLISLDDNDGLLQQTHHHFSSSSLINPCPNLYSVAVSVCNTEERERRKRREREEEERELSLLAVVVTVFRKSLVGSCNSVKFEDFPGDNNSKRSSKMEIGVPTDVRHVAHVTFDRFNGFLGLPVEFEPEVPRRPPSASTSVFGVSTESMQLSFDSRGNSVPTILLMMQRRLYAQGGLQAEGIFRINGDNGQEEQIREQLNRGEVPENIDVHSLAGLIKAWFRELPNGVLDSIEPEQVMQAQSEEECARLVRLLPPTEASLMNWAVNLMADVAQLEHLNKMNARNIAMVFAPNMTQMADPLTALMYAVQVMNFLKTLIVKTLREREDLIVEAGPASRFDHFDENNGPHCSVWGTLDETNENEVVLQGGQDFSVKEPTLDSHEDSSRGQSQSTVVEEESGGKVVEGGGATVVEVLKSRNGQLGNLNYKKGMRKNVEKSKGSTIVSRLNSRTERIEAWR</sequence>
<dbReference type="Proteomes" id="UP001055811">
    <property type="component" value="Linkage Group LG04"/>
</dbReference>
<dbReference type="EMBL" id="CM042012">
    <property type="protein sequence ID" value="KAI3749938.1"/>
    <property type="molecule type" value="Genomic_DNA"/>
</dbReference>
<organism evidence="1 2">
    <name type="scientific">Cichorium intybus</name>
    <name type="common">Chicory</name>
    <dbReference type="NCBI Taxonomy" id="13427"/>
    <lineage>
        <taxon>Eukaryota</taxon>
        <taxon>Viridiplantae</taxon>
        <taxon>Streptophyta</taxon>
        <taxon>Embryophyta</taxon>
        <taxon>Tracheophyta</taxon>
        <taxon>Spermatophyta</taxon>
        <taxon>Magnoliopsida</taxon>
        <taxon>eudicotyledons</taxon>
        <taxon>Gunneridae</taxon>
        <taxon>Pentapetalae</taxon>
        <taxon>asterids</taxon>
        <taxon>campanulids</taxon>
        <taxon>Asterales</taxon>
        <taxon>Asteraceae</taxon>
        <taxon>Cichorioideae</taxon>
        <taxon>Cichorieae</taxon>
        <taxon>Cichoriinae</taxon>
        <taxon>Cichorium</taxon>
    </lineage>
</organism>
<keyword evidence="2" id="KW-1185">Reference proteome</keyword>
<comment type="caution">
    <text evidence="1">The sequence shown here is derived from an EMBL/GenBank/DDBJ whole genome shotgun (WGS) entry which is preliminary data.</text>
</comment>
<protein>
    <submittedName>
        <fullName evidence="1">Uncharacterized protein</fullName>
    </submittedName>
</protein>
<evidence type="ECO:0000313" key="1">
    <source>
        <dbReference type="EMBL" id="KAI3749938.1"/>
    </source>
</evidence>
<evidence type="ECO:0000313" key="2">
    <source>
        <dbReference type="Proteomes" id="UP001055811"/>
    </source>
</evidence>
<gene>
    <name evidence="1" type="ORF">L2E82_20559</name>
</gene>
<proteinExistence type="predicted"/>
<name>A0ACB9DTZ6_CICIN</name>
<accession>A0ACB9DTZ6</accession>
<reference evidence="2" key="1">
    <citation type="journal article" date="2022" name="Mol. Ecol. Resour.">
        <title>The genomes of chicory, endive, great burdock and yacon provide insights into Asteraceae palaeo-polyploidization history and plant inulin production.</title>
        <authorList>
            <person name="Fan W."/>
            <person name="Wang S."/>
            <person name="Wang H."/>
            <person name="Wang A."/>
            <person name="Jiang F."/>
            <person name="Liu H."/>
            <person name="Zhao H."/>
            <person name="Xu D."/>
            <person name="Zhang Y."/>
        </authorList>
    </citation>
    <scope>NUCLEOTIDE SEQUENCE [LARGE SCALE GENOMIC DNA]</scope>
    <source>
        <strain evidence="2">cv. Punajuju</strain>
    </source>
</reference>